<dbReference type="SUPFAM" id="SSF57424">
    <property type="entry name" value="LDL receptor-like module"/>
    <property type="match status" value="1"/>
</dbReference>
<sequence length="215" mass="24548">MMHIINSTDRFKCLTTNQWVLHRLIGKGSCSDGSDTLYIGECTRASDMACQFLRGLYIPPINHLFQENCDGNQKIPLVIQNETDETNCEEWPKYRRCDSYWDLPNGEDELNCSNTIASYITHTVAKCGANEHYCMFQNGIMGCLAKEFADDGNVNCIGATDERKKCASIDPQSPFQCYAGRCFSLRIICNEEFDCRYGDDELICSWSYNITHNYI</sequence>
<dbReference type="PRINTS" id="PR00261">
    <property type="entry name" value="LDLRECEPTOR"/>
</dbReference>
<proteinExistence type="predicted"/>
<dbReference type="InterPro" id="IPR002172">
    <property type="entry name" value="LDrepeatLR_classA_rpt"/>
</dbReference>
<accession>A0A819T2D7</accession>
<evidence type="ECO:0000313" key="3">
    <source>
        <dbReference type="EMBL" id="CAF4068203.1"/>
    </source>
</evidence>
<name>A0A819T2D7_9BILA</name>
<feature type="disulfide bond" evidence="2">
    <location>
        <begin position="177"/>
        <end position="195"/>
    </location>
</feature>
<protein>
    <submittedName>
        <fullName evidence="3">Uncharacterized protein</fullName>
    </submittedName>
</protein>
<feature type="non-terminal residue" evidence="3">
    <location>
        <position position="215"/>
    </location>
</feature>
<dbReference type="PROSITE" id="PS50068">
    <property type="entry name" value="LDLRA_2"/>
    <property type="match status" value="1"/>
</dbReference>
<evidence type="ECO:0000313" key="4">
    <source>
        <dbReference type="Proteomes" id="UP000663823"/>
    </source>
</evidence>
<dbReference type="Gene3D" id="4.10.400.10">
    <property type="entry name" value="Low-density Lipoprotein Receptor"/>
    <property type="match status" value="1"/>
</dbReference>
<comment type="caution">
    <text evidence="2">Lacks conserved residue(s) required for the propagation of feature annotation.</text>
</comment>
<dbReference type="AlphaFoldDB" id="A0A819T2D7"/>
<dbReference type="Proteomes" id="UP000663823">
    <property type="component" value="Unassembled WGS sequence"/>
</dbReference>
<dbReference type="Pfam" id="PF00057">
    <property type="entry name" value="Ldl_recept_a"/>
    <property type="match status" value="1"/>
</dbReference>
<keyword evidence="1 2" id="KW-1015">Disulfide bond</keyword>
<gene>
    <name evidence="3" type="ORF">OTI717_LOCUS32517</name>
</gene>
<dbReference type="EMBL" id="CAJOAX010010058">
    <property type="protein sequence ID" value="CAF4068203.1"/>
    <property type="molecule type" value="Genomic_DNA"/>
</dbReference>
<evidence type="ECO:0000256" key="2">
    <source>
        <dbReference type="PROSITE-ProRule" id="PRU00124"/>
    </source>
</evidence>
<evidence type="ECO:0000256" key="1">
    <source>
        <dbReference type="ARBA" id="ARBA00023157"/>
    </source>
</evidence>
<organism evidence="3 4">
    <name type="scientific">Rotaria sordida</name>
    <dbReference type="NCBI Taxonomy" id="392033"/>
    <lineage>
        <taxon>Eukaryota</taxon>
        <taxon>Metazoa</taxon>
        <taxon>Spiralia</taxon>
        <taxon>Gnathifera</taxon>
        <taxon>Rotifera</taxon>
        <taxon>Eurotatoria</taxon>
        <taxon>Bdelloidea</taxon>
        <taxon>Philodinida</taxon>
        <taxon>Philodinidae</taxon>
        <taxon>Rotaria</taxon>
    </lineage>
</organism>
<comment type="caution">
    <text evidence="3">The sequence shown here is derived from an EMBL/GenBank/DDBJ whole genome shotgun (WGS) entry which is preliminary data.</text>
</comment>
<reference evidence="3" key="1">
    <citation type="submission" date="2021-02" db="EMBL/GenBank/DDBJ databases">
        <authorList>
            <person name="Nowell W R."/>
        </authorList>
    </citation>
    <scope>NUCLEOTIDE SEQUENCE</scope>
</reference>
<feature type="disulfide bond" evidence="2">
    <location>
        <begin position="189"/>
        <end position="204"/>
    </location>
</feature>
<dbReference type="InterPro" id="IPR036055">
    <property type="entry name" value="LDL_receptor-like_sf"/>
</dbReference>